<dbReference type="GO" id="GO:0005198">
    <property type="term" value="F:structural molecule activity"/>
    <property type="evidence" value="ECO:0007669"/>
    <property type="project" value="UniProtKB-UniRule"/>
</dbReference>
<evidence type="ECO:0000256" key="2">
    <source>
        <dbReference type="ARBA" id="ARBA00009272"/>
    </source>
</evidence>
<keyword evidence="6" id="KW-0966">Cell projection</keyword>
<dbReference type="GO" id="GO:0009425">
    <property type="term" value="C:bacterial-type flagellum basal body"/>
    <property type="evidence" value="ECO:0007669"/>
    <property type="project" value="UniProtKB-SubCell"/>
</dbReference>
<dbReference type="PANTHER" id="PTHR34653">
    <property type="match status" value="1"/>
</dbReference>
<reference evidence="6 7" key="1">
    <citation type="submission" date="2017-04" db="EMBL/GenBank/DDBJ databases">
        <authorList>
            <person name="Afonso C.L."/>
            <person name="Miller P.J."/>
            <person name="Scott M.A."/>
            <person name="Spackman E."/>
            <person name="Goraichik I."/>
            <person name="Dimitrov K.M."/>
            <person name="Suarez D.L."/>
            <person name="Swayne D.E."/>
        </authorList>
    </citation>
    <scope>NUCLEOTIDE SEQUENCE [LARGE SCALE GENOMIC DNA]</scope>
    <source>
        <strain evidence="6 7">DSM 23236</strain>
    </source>
</reference>
<evidence type="ECO:0000256" key="5">
    <source>
        <dbReference type="NCBIfam" id="TIGR00205"/>
    </source>
</evidence>
<protein>
    <recommendedName>
        <fullName evidence="4 5">Flagellar hook-basal body complex protein FliE</fullName>
    </recommendedName>
</protein>
<keyword evidence="6" id="KW-0282">Flagellum</keyword>
<comment type="similarity">
    <text evidence="2 4">Belongs to the FliE family.</text>
</comment>
<dbReference type="Pfam" id="PF02049">
    <property type="entry name" value="FliE"/>
    <property type="match status" value="1"/>
</dbReference>
<dbReference type="GO" id="GO:0003774">
    <property type="term" value="F:cytoskeletal motor activity"/>
    <property type="evidence" value="ECO:0007669"/>
    <property type="project" value="InterPro"/>
</dbReference>
<evidence type="ECO:0000313" key="7">
    <source>
        <dbReference type="Proteomes" id="UP000192761"/>
    </source>
</evidence>
<evidence type="ECO:0000256" key="4">
    <source>
        <dbReference type="HAMAP-Rule" id="MF_00724"/>
    </source>
</evidence>
<organism evidence="6 7">
    <name type="scientific">Andreprevotia lacus DSM 23236</name>
    <dbReference type="NCBI Taxonomy" id="1121001"/>
    <lineage>
        <taxon>Bacteria</taxon>
        <taxon>Pseudomonadati</taxon>
        <taxon>Pseudomonadota</taxon>
        <taxon>Betaproteobacteria</taxon>
        <taxon>Neisseriales</taxon>
        <taxon>Chitinibacteraceae</taxon>
        <taxon>Andreprevotia</taxon>
    </lineage>
</organism>
<dbReference type="HAMAP" id="MF_00724">
    <property type="entry name" value="FliE"/>
    <property type="match status" value="1"/>
</dbReference>
<dbReference type="AlphaFoldDB" id="A0A1W1XUV9"/>
<dbReference type="PRINTS" id="PR01006">
    <property type="entry name" value="FLGHOOKFLIE"/>
</dbReference>
<dbReference type="Proteomes" id="UP000192761">
    <property type="component" value="Unassembled WGS sequence"/>
</dbReference>
<dbReference type="RefSeq" id="WP_084091568.1">
    <property type="nucleotide sequence ID" value="NZ_FWXD01000018.1"/>
</dbReference>
<comment type="subcellular location">
    <subcellularLocation>
        <location evidence="1 4">Bacterial flagellum basal body</location>
    </subcellularLocation>
</comment>
<keyword evidence="6" id="KW-0969">Cilium</keyword>
<dbReference type="PANTHER" id="PTHR34653:SF1">
    <property type="entry name" value="FLAGELLAR HOOK-BASAL BODY COMPLEX PROTEIN FLIE"/>
    <property type="match status" value="1"/>
</dbReference>
<keyword evidence="3 4" id="KW-0975">Bacterial flagellum</keyword>
<evidence type="ECO:0000313" key="6">
    <source>
        <dbReference type="EMBL" id="SMC27686.1"/>
    </source>
</evidence>
<evidence type="ECO:0000256" key="1">
    <source>
        <dbReference type="ARBA" id="ARBA00004117"/>
    </source>
</evidence>
<keyword evidence="7" id="KW-1185">Reference proteome</keyword>
<proteinExistence type="inferred from homology"/>
<dbReference type="EMBL" id="FWXD01000018">
    <property type="protein sequence ID" value="SMC27686.1"/>
    <property type="molecule type" value="Genomic_DNA"/>
</dbReference>
<sequence length="103" mass="11217">MSIEAMMAIAPIAPIAPVGIENGVAAAAGPQAGFAAWFEQQLAQTNEKLAVADQGLQQLALGDTSNLHQVMMQFEDAKLSVQLVMQVRNRLLETYQDLMRMQM</sequence>
<dbReference type="GO" id="GO:0071973">
    <property type="term" value="P:bacterial-type flagellum-dependent cell motility"/>
    <property type="evidence" value="ECO:0007669"/>
    <property type="project" value="InterPro"/>
</dbReference>
<dbReference type="STRING" id="1121001.SAMN02745857_02940"/>
<name>A0A1W1XUV9_9NEIS</name>
<accession>A0A1W1XUV9</accession>
<gene>
    <name evidence="4" type="primary">fliE</name>
    <name evidence="6" type="ORF">SAMN02745857_02940</name>
</gene>
<dbReference type="OrthoDB" id="8909229at2"/>
<evidence type="ECO:0000256" key="3">
    <source>
        <dbReference type="ARBA" id="ARBA00023143"/>
    </source>
</evidence>
<dbReference type="NCBIfam" id="TIGR00205">
    <property type="entry name" value="fliE"/>
    <property type="match status" value="1"/>
</dbReference>
<dbReference type="InterPro" id="IPR001624">
    <property type="entry name" value="FliE"/>
</dbReference>